<keyword evidence="4" id="KW-0175">Coiled coil</keyword>
<dbReference type="EC" id="2.7.13.3" evidence="2"/>
<evidence type="ECO:0000259" key="5">
    <source>
        <dbReference type="PROSITE" id="PS50011"/>
    </source>
</evidence>
<dbReference type="InterPro" id="IPR036097">
    <property type="entry name" value="HisK_dim/P_sf"/>
</dbReference>
<dbReference type="InterPro" id="IPR003018">
    <property type="entry name" value="GAF"/>
</dbReference>
<dbReference type="SMART" id="SM00387">
    <property type="entry name" value="HATPase_c"/>
    <property type="match status" value="1"/>
</dbReference>
<evidence type="ECO:0000313" key="9">
    <source>
        <dbReference type="Proteomes" id="UP000193884"/>
    </source>
</evidence>
<dbReference type="InterPro" id="IPR041664">
    <property type="entry name" value="AAA_16"/>
</dbReference>
<dbReference type="Gene3D" id="3.30.450.20">
    <property type="entry name" value="PAS domain"/>
    <property type="match status" value="1"/>
</dbReference>
<dbReference type="InterPro" id="IPR005467">
    <property type="entry name" value="His_kinase_dom"/>
</dbReference>
<dbReference type="PROSITE" id="PS50112">
    <property type="entry name" value="PAS"/>
    <property type="match status" value="1"/>
</dbReference>
<keyword evidence="9" id="KW-1185">Reference proteome</keyword>
<feature type="domain" description="Protein kinase" evidence="5">
    <location>
        <begin position="15"/>
        <end position="273"/>
    </location>
</feature>
<dbReference type="InterPro" id="IPR003661">
    <property type="entry name" value="HisK_dim/P_dom"/>
</dbReference>
<dbReference type="EMBL" id="NAFK01000178">
    <property type="protein sequence ID" value="OSJ20671.1"/>
    <property type="molecule type" value="Genomic_DNA"/>
</dbReference>
<dbReference type="Proteomes" id="UP000193884">
    <property type="component" value="Unassembled WGS sequence"/>
</dbReference>
<dbReference type="InterPro" id="IPR036890">
    <property type="entry name" value="HATPase_C_sf"/>
</dbReference>
<dbReference type="PANTHER" id="PTHR43642:SF1">
    <property type="entry name" value="HYBRID SIGNAL TRANSDUCTION HISTIDINE KINASE G"/>
    <property type="match status" value="1"/>
</dbReference>
<dbReference type="SMART" id="SM00220">
    <property type="entry name" value="S_TKc"/>
    <property type="match status" value="1"/>
</dbReference>
<proteinExistence type="predicted"/>
<dbReference type="SUPFAM" id="SSF56112">
    <property type="entry name" value="Protein kinase-like (PK-like)"/>
    <property type="match status" value="1"/>
</dbReference>
<dbReference type="PROSITE" id="PS00108">
    <property type="entry name" value="PROTEIN_KINASE_ST"/>
    <property type="match status" value="1"/>
</dbReference>
<dbReference type="Pfam" id="PF01590">
    <property type="entry name" value="GAF"/>
    <property type="match status" value="1"/>
</dbReference>
<keyword evidence="8" id="KW-0808">Transferase</keyword>
<dbReference type="NCBIfam" id="TIGR00229">
    <property type="entry name" value="sensory_box"/>
    <property type="match status" value="1"/>
</dbReference>
<reference evidence="8 9" key="1">
    <citation type="submission" date="2017-03" db="EMBL/GenBank/DDBJ databases">
        <title>Whole genome sequences of fourteen strains of Bradyrhizobium canariense and one strain of Bradyrhizobium japonicum isolated from Lupinus (Papilionoideae: Genisteae) species in Algeria.</title>
        <authorList>
            <person name="Crovadore J."/>
            <person name="Chekireb D."/>
            <person name="Brachmann A."/>
            <person name="Chablais R."/>
            <person name="Cochard B."/>
            <person name="Lefort F."/>
        </authorList>
    </citation>
    <scope>NUCLEOTIDE SEQUENCE [LARGE SCALE GENOMIC DNA]</scope>
    <source>
        <strain evidence="8 9">UBMAN05</strain>
    </source>
</reference>
<feature type="domain" description="PAS" evidence="7">
    <location>
        <begin position="1472"/>
        <end position="1544"/>
    </location>
</feature>
<dbReference type="CDD" id="cd14014">
    <property type="entry name" value="STKc_PknB_like"/>
    <property type="match status" value="1"/>
</dbReference>
<dbReference type="Gene3D" id="1.10.510.10">
    <property type="entry name" value="Transferase(Phosphotransferase) domain 1"/>
    <property type="match status" value="1"/>
</dbReference>
<dbReference type="InterPro" id="IPR000719">
    <property type="entry name" value="Prot_kinase_dom"/>
</dbReference>
<dbReference type="SMART" id="SM00091">
    <property type="entry name" value="PAS"/>
    <property type="match status" value="1"/>
</dbReference>
<dbReference type="GO" id="GO:0016301">
    <property type="term" value="F:kinase activity"/>
    <property type="evidence" value="ECO:0007669"/>
    <property type="project" value="UniProtKB-KW"/>
</dbReference>
<dbReference type="InterPro" id="IPR029016">
    <property type="entry name" value="GAF-like_dom_sf"/>
</dbReference>
<dbReference type="Gene3D" id="3.40.50.300">
    <property type="entry name" value="P-loop containing nucleotide triphosphate hydrolases"/>
    <property type="match status" value="1"/>
</dbReference>
<dbReference type="InterPro" id="IPR011009">
    <property type="entry name" value="Kinase-like_dom_sf"/>
</dbReference>
<feature type="coiled-coil region" evidence="4">
    <location>
        <begin position="783"/>
        <end position="810"/>
    </location>
</feature>
<dbReference type="InterPro" id="IPR008271">
    <property type="entry name" value="Ser/Thr_kinase_AS"/>
</dbReference>
<dbReference type="Pfam" id="PF00069">
    <property type="entry name" value="Pkinase"/>
    <property type="match status" value="1"/>
</dbReference>
<dbReference type="SUPFAM" id="SSF47384">
    <property type="entry name" value="Homodimeric domain of signal transducing histidine kinase"/>
    <property type="match status" value="1"/>
</dbReference>
<evidence type="ECO:0000256" key="2">
    <source>
        <dbReference type="ARBA" id="ARBA00012438"/>
    </source>
</evidence>
<comment type="caution">
    <text evidence="8">The sequence shown here is derived from an EMBL/GenBank/DDBJ whole genome shotgun (WGS) entry which is preliminary data.</text>
</comment>
<dbReference type="InterPro" id="IPR027417">
    <property type="entry name" value="P-loop_NTPase"/>
</dbReference>
<dbReference type="SUPFAM" id="SSF52540">
    <property type="entry name" value="P-loop containing nucleoside triphosphate hydrolases"/>
    <property type="match status" value="1"/>
</dbReference>
<evidence type="ECO:0000313" key="8">
    <source>
        <dbReference type="EMBL" id="OSJ20671.1"/>
    </source>
</evidence>
<dbReference type="Pfam" id="PF00512">
    <property type="entry name" value="HisKA"/>
    <property type="match status" value="1"/>
</dbReference>
<dbReference type="SMART" id="SM00388">
    <property type="entry name" value="HisKA"/>
    <property type="match status" value="1"/>
</dbReference>
<dbReference type="CDD" id="cd00082">
    <property type="entry name" value="HisKA"/>
    <property type="match status" value="1"/>
</dbReference>
<accession>A0ABX3WRK1</accession>
<dbReference type="PROSITE" id="PS50011">
    <property type="entry name" value="PROTEIN_KINASE_DOM"/>
    <property type="match status" value="1"/>
</dbReference>
<sequence length="1838" mass="203249">MELSTRFSASGLGGLQVLSVDGGIAFCRGWRATTEGRRNGVLVMLPASEQATPAALDRLANEYSFKDELDRSWAVRPLELERDRGQTVLVLEDPGGELLGPHDTPMEMGRFLRLAVGIAVAIGKLHQRGLIHKDIKPANILVDASSDEIRLTGFGITSRLPRERQAASPPESIAGTLAYMAPEQTGRMNRSIDSRSDLYSLGVTFYQTLTGALPFSAHDPLEWVHCHIARTPVPPQQRLETIPAQVSQLIMKLLAKTAEERYQTAAGLQHDLRRCHAEWEAHGRIDPFPLAAHDFTNRLLIPEKLYGRDQEVAALLGAFERVVSTGMPELVLISGYSGIGKSSVVYELHKVLVPPRGLLAIGKFDQYMRDIPYATLAQAFQSLVRQILSKTETELQGWRDALREALAPNGLLIVDLIPELELVIGKQPPVSDLPPQDSQRRFQTVLRRFIGVFARPEHPLALFLDDLQWLDAATLDLLEDLLTQSDIRHLLLIGAYRANEVDAEHPLSRTLVAIRRAGARVQDIVLTPLTHEYLGHLLSDSLRCETERARPLVQLVHEKTAGNPFFAIQFLSALADEALLVFDHADARWSWNLDNIHAKRYTDNVVDLMVGKLGRLPAETRTALCQLSCVGSGAMSTLLGTVCEISQEDLHERLWEAVRAGVVLRSDDFYAFQHDRIQEAAYSLIPEDARAEAHLRIGRLLMANTPPDKREEIIFEIVSQFNRSTSLIVSQDEREQLAQLNLTAGKRAKNAAAYSSALTHLAGGRALLADDCWTLLYRLSFELEFHRAECEFLTNDLDSAEKRLSMLASRTENLLDLAAVTSLRLEVYIMLAQSERFIEAGLDYLRRVGIDWSPHPADEDLQQEYGRLRQRLGTRAIEDLIDLPLMNDAGTLATMNVLSKLLPSGNYTDPNLNGMLLARMVNLSLEYGNCHESCVSYATLALATDFGDHSTAQRFAQLSIDLVEKRGLDAFKARVYLRVGGAISPLMQGARFGRPLILQAWHETDKIGDVLYGSHCRSYALKCSIASGEPLAEVEREAAEGLDFAQKTGSGFVFAIILNKFYLARRLRGLSPGLRLFDNTEVNENEYEQYLEANPNLTNPGYQYWTRKLQACVFAEDYLSALDAAVKGQAQIQGPSLVDRAEYHLYAALALAGSGGGIDDDLQLDGQTTRLDALKAHHRQLQIWAEQCPENFENRAALIGAELARLENRDIDAGRLYEQAIRSARASGFVHNEALACEIAARFYAARDFDDIADMYLARARDGYLRWGAEGKVRQLEARYPQLVRTDPRGGKTEATSPDQHLDVAAVVKASQALSGEMLLPRLIERLMTIALQNAGADRGLLILPHQSDYRIEAEARADGEQIVLQYGAAAGSAVPEAIIRYVMRTQESVIMDDATRPNLFSADPYFGLRRQRSILCLPLVRQGALVGLLYLENALASHVFTPDQARLLELLGSQAAISLENTRLYGDLQEREAKVRRLVDSNIIGICIFDLDRRIVEANDAFLAIVGYARDDVISGRLNFTALTPLEWSGAEERLLAELVSAGTLKPSEKDFFRKDGSRVPVLFGGAIFGELRQQGVAFVLDLSERKRAEAELAHANRIATMGQLSASIAHEVNQPIAALLTNAETAVRWLTGRPPNLEKARPLIDRIIADGKRAADIVSRIRDFSKKAPARKEALEISEAILEIVGLARVPMSDVGVVARMQLAEGLPNIFGDRVQLQQVVLNLVMNAIEAISEVGERPRELLITTSKAEPDGVLVAVSDSGNGLPDADPERVFEAFYTTKSDGLGMGLSICRSIVQAHGGRLWAKPNEPHGAVFCMMLPVGDSNLDAIRFAGLKV</sequence>
<dbReference type="SUPFAM" id="SSF55781">
    <property type="entry name" value="GAF domain-like"/>
    <property type="match status" value="1"/>
</dbReference>
<gene>
    <name evidence="8" type="ORF">BST63_39765</name>
</gene>
<evidence type="ECO:0000259" key="7">
    <source>
        <dbReference type="PROSITE" id="PS50112"/>
    </source>
</evidence>
<dbReference type="InterPro" id="IPR003594">
    <property type="entry name" value="HATPase_dom"/>
</dbReference>
<dbReference type="InterPro" id="IPR035965">
    <property type="entry name" value="PAS-like_dom_sf"/>
</dbReference>
<evidence type="ECO:0000256" key="4">
    <source>
        <dbReference type="SAM" id="Coils"/>
    </source>
</evidence>
<keyword evidence="3" id="KW-0597">Phosphoprotein</keyword>
<dbReference type="Pfam" id="PF02518">
    <property type="entry name" value="HATPase_c"/>
    <property type="match status" value="1"/>
</dbReference>
<name>A0ABX3WRK1_9BRAD</name>
<feature type="domain" description="Histidine kinase" evidence="6">
    <location>
        <begin position="1609"/>
        <end position="1825"/>
    </location>
</feature>
<dbReference type="SUPFAM" id="SSF55874">
    <property type="entry name" value="ATPase domain of HSP90 chaperone/DNA topoisomerase II/histidine kinase"/>
    <property type="match status" value="1"/>
</dbReference>
<evidence type="ECO:0000259" key="6">
    <source>
        <dbReference type="PROSITE" id="PS50109"/>
    </source>
</evidence>
<organism evidence="8 9">
    <name type="scientific">Bradyrhizobium canariense</name>
    <dbReference type="NCBI Taxonomy" id="255045"/>
    <lineage>
        <taxon>Bacteria</taxon>
        <taxon>Pseudomonadati</taxon>
        <taxon>Pseudomonadota</taxon>
        <taxon>Alphaproteobacteria</taxon>
        <taxon>Hyphomicrobiales</taxon>
        <taxon>Nitrobacteraceae</taxon>
        <taxon>Bradyrhizobium</taxon>
    </lineage>
</organism>
<keyword evidence="8" id="KW-0418">Kinase</keyword>
<dbReference type="CDD" id="cd00130">
    <property type="entry name" value="PAS"/>
    <property type="match status" value="1"/>
</dbReference>
<comment type="catalytic activity">
    <reaction evidence="1">
        <text>ATP + protein L-histidine = ADP + protein N-phospho-L-histidine.</text>
        <dbReference type="EC" id="2.7.13.3"/>
    </reaction>
</comment>
<dbReference type="Gene3D" id="3.30.565.10">
    <property type="entry name" value="Histidine kinase-like ATPase, C-terminal domain"/>
    <property type="match status" value="1"/>
</dbReference>
<dbReference type="Pfam" id="PF13191">
    <property type="entry name" value="AAA_16"/>
    <property type="match status" value="1"/>
</dbReference>
<evidence type="ECO:0000256" key="3">
    <source>
        <dbReference type="ARBA" id="ARBA00022553"/>
    </source>
</evidence>
<protein>
    <recommendedName>
        <fullName evidence="2">histidine kinase</fullName>
        <ecNumber evidence="2">2.7.13.3</ecNumber>
    </recommendedName>
</protein>
<dbReference type="Gene3D" id="3.30.450.40">
    <property type="match status" value="1"/>
</dbReference>
<dbReference type="PRINTS" id="PR00344">
    <property type="entry name" value="BCTRLSENSOR"/>
</dbReference>
<dbReference type="SUPFAM" id="SSF55785">
    <property type="entry name" value="PYP-like sensor domain (PAS domain)"/>
    <property type="match status" value="1"/>
</dbReference>
<dbReference type="InterPro" id="IPR053159">
    <property type="entry name" value="Hybrid_Histidine_Kinase"/>
</dbReference>
<dbReference type="InterPro" id="IPR004358">
    <property type="entry name" value="Sig_transdc_His_kin-like_C"/>
</dbReference>
<dbReference type="RefSeq" id="WP_085385907.1">
    <property type="nucleotide sequence ID" value="NZ_NAFJ01000159.1"/>
</dbReference>
<dbReference type="SMART" id="SM00065">
    <property type="entry name" value="GAF"/>
    <property type="match status" value="1"/>
</dbReference>
<dbReference type="Pfam" id="PF13426">
    <property type="entry name" value="PAS_9"/>
    <property type="match status" value="1"/>
</dbReference>
<dbReference type="Gene3D" id="1.10.287.130">
    <property type="match status" value="1"/>
</dbReference>
<dbReference type="PROSITE" id="PS50109">
    <property type="entry name" value="HIS_KIN"/>
    <property type="match status" value="1"/>
</dbReference>
<evidence type="ECO:0000256" key="1">
    <source>
        <dbReference type="ARBA" id="ARBA00000085"/>
    </source>
</evidence>
<dbReference type="PANTHER" id="PTHR43642">
    <property type="entry name" value="HYBRID SIGNAL TRANSDUCTION HISTIDINE KINASE G"/>
    <property type="match status" value="1"/>
</dbReference>
<dbReference type="InterPro" id="IPR000014">
    <property type="entry name" value="PAS"/>
</dbReference>